<dbReference type="Pfam" id="PF01119">
    <property type="entry name" value="DNA_mis_repair"/>
    <property type="match status" value="1"/>
</dbReference>
<evidence type="ECO:0000313" key="7">
    <source>
        <dbReference type="RefSeq" id="XP_022158271.1"/>
    </source>
</evidence>
<dbReference type="InterPro" id="IPR002099">
    <property type="entry name" value="MutL/Mlh/PMS"/>
</dbReference>
<sequence length="1073" mass="121760">MGIIKPLPESVRSSVRTGIILLDVTRVVEELVYNSLDAGASKISISIGTGTSYVKVADDGSGITRDGLVLLGERYVTSKFHDLIDMDAKGRTFGFRGESLASISDVSLVEIITKTCGRANGYRKVMKGCKCLYLGVDDDMEDVGTTVIVRDLFYNQPVRRKQMQSSPKKVLQAVKKCVVRIALVHSKVSFKLVDCESESNVLCTYPSSSPLSLLRSGFGSEVSRSLHEVKIGDGDLKLSGYICSPFDSFTIKAVQYFYINRRFICKGQIHKLLNQLANRFIRLDPQTDHVFHSRKRSRPDANPAYILNLDCPGSFYDLIFESSKTFVQFKDWTPILTFIEEAIQRFWKDEYNCGKYLVHTSPIVREDRLWKDEDNMILKKSDSPEDVILFPPENVEPVKKSKMQRHQASVIDLFSPSAMFIKEDHLLSHRLHDKKARELNVDVQQTRMEFSYQADPFLKSWDIPLAKCTTAAVQKNDRNPWVPDSYCVSEVSLLDRRLTSPKIFDDNVEDNIFSPEWNGQSSKVHNTINGTDGSIPSSNFHEFRYDDNDFTDTKPFPRGCLSGSSFRLERTLIPGDKLNIHNNVVRRTQMQGIPDDEVDVLKLDSYIQGSDFCAGTSLQAELAEENIHASHFNKRVQKFFPIYQTRNSPNSHVTSSPILATEWDVDCFIVKDAVERSWRSRDRTPFRDLADGEERGWEFDDDIMLKGSNKKNDFSSCIDSTLTIDDVFDTGLGLSKFLEKPSYFKHSSPVSPDMHSCQKDVFNWRLFGKVCEKAYESPELEFGHQAFKQNYLSIERPKRCKSAPPFYKRKTSFYCLDQRKAEKLNATSLDCLNQRKTEKFNATNSYCMDQGKVEKLKASVFLDTPPHLELDEPRDSKRFFGTSNLIVKPCPVNDLLIGTRTDTKRIHDFKENNNENQGGEISKQSQSLDDKVTTSAIELCSKETQESSDLWIKWQHCCPVARNYESHASEDEISILDISSGFLSLASNSLVPNSIDKNFLEDAKVLLQLDNKFIPVVSGGTLAVIDQCASTCLMVQRKHALWCEVHYGANELPCSYSVCFNMHRGAKEVCAVV</sequence>
<accession>A0A6J1E0G9</accession>
<dbReference type="InterPro" id="IPR036890">
    <property type="entry name" value="HATPase_C_sf"/>
</dbReference>
<dbReference type="GO" id="GO:0016887">
    <property type="term" value="F:ATP hydrolysis activity"/>
    <property type="evidence" value="ECO:0007669"/>
    <property type="project" value="InterPro"/>
</dbReference>
<dbReference type="GO" id="GO:0140664">
    <property type="term" value="F:ATP-dependent DNA damage sensor activity"/>
    <property type="evidence" value="ECO:0007669"/>
    <property type="project" value="InterPro"/>
</dbReference>
<dbReference type="GO" id="GO:0005524">
    <property type="term" value="F:ATP binding"/>
    <property type="evidence" value="ECO:0007669"/>
    <property type="project" value="InterPro"/>
</dbReference>
<evidence type="ECO:0000256" key="1">
    <source>
        <dbReference type="ARBA" id="ARBA00006082"/>
    </source>
</evidence>
<dbReference type="InterPro" id="IPR038973">
    <property type="entry name" value="MutL/Mlh/Pms-like"/>
</dbReference>
<dbReference type="GeneID" id="111024800"/>
<dbReference type="PANTHER" id="PTHR10073">
    <property type="entry name" value="DNA MISMATCH REPAIR PROTEIN MLH, PMS, MUTL"/>
    <property type="match status" value="1"/>
</dbReference>
<dbReference type="Pfam" id="PF13589">
    <property type="entry name" value="HATPase_c_3"/>
    <property type="match status" value="1"/>
</dbReference>
<dbReference type="InterPro" id="IPR014721">
    <property type="entry name" value="Ribsml_uS5_D2-typ_fold_subgr"/>
</dbReference>
<dbReference type="RefSeq" id="XP_022158271.1">
    <property type="nucleotide sequence ID" value="XM_022302579.1"/>
</dbReference>
<feature type="compositionally biased region" description="Polar residues" evidence="4">
    <location>
        <begin position="914"/>
        <end position="927"/>
    </location>
</feature>
<dbReference type="GO" id="GO:0032300">
    <property type="term" value="C:mismatch repair complex"/>
    <property type="evidence" value="ECO:0007669"/>
    <property type="project" value="InterPro"/>
</dbReference>
<feature type="domain" description="DNA mismatch repair protein S5" evidence="5">
    <location>
        <begin position="214"/>
        <end position="348"/>
    </location>
</feature>
<gene>
    <name evidence="7" type="primary">LOC111024800</name>
</gene>
<evidence type="ECO:0000256" key="3">
    <source>
        <dbReference type="ARBA" id="ARBA00023204"/>
    </source>
</evidence>
<evidence type="ECO:0000256" key="2">
    <source>
        <dbReference type="ARBA" id="ARBA00022763"/>
    </source>
</evidence>
<reference evidence="7" key="1">
    <citation type="submission" date="2025-08" db="UniProtKB">
        <authorList>
            <consortium name="RefSeq"/>
        </authorList>
    </citation>
    <scope>IDENTIFICATION</scope>
</reference>
<feature type="region of interest" description="Disordered" evidence="4">
    <location>
        <begin position="910"/>
        <end position="929"/>
    </location>
</feature>
<dbReference type="InterPro" id="IPR020568">
    <property type="entry name" value="Ribosomal_Su5_D2-typ_SF"/>
</dbReference>
<dbReference type="SMART" id="SM01340">
    <property type="entry name" value="DNA_mis_repair"/>
    <property type="match status" value="1"/>
</dbReference>
<dbReference type="FunFam" id="3.30.565.10:FF:000003">
    <property type="entry name" value="DNA mismatch repair endonuclease MutL"/>
    <property type="match status" value="1"/>
</dbReference>
<proteinExistence type="inferred from homology"/>
<dbReference type="Gene3D" id="3.30.565.10">
    <property type="entry name" value="Histidine kinase-like ATPase, C-terminal domain"/>
    <property type="match status" value="1"/>
</dbReference>
<dbReference type="AlphaFoldDB" id="A0A6J1E0G9"/>
<dbReference type="SUPFAM" id="SSF54211">
    <property type="entry name" value="Ribosomal protein S5 domain 2-like"/>
    <property type="match status" value="1"/>
</dbReference>
<dbReference type="PANTHER" id="PTHR10073:SF47">
    <property type="entry name" value="DNA MISMATCH REPAIR PROTEIN MLH3"/>
    <property type="match status" value="1"/>
</dbReference>
<dbReference type="Proteomes" id="UP000504603">
    <property type="component" value="Unplaced"/>
</dbReference>
<keyword evidence="3" id="KW-0234">DNA repair</keyword>
<evidence type="ECO:0000313" key="6">
    <source>
        <dbReference type="Proteomes" id="UP000504603"/>
    </source>
</evidence>
<keyword evidence="6" id="KW-1185">Reference proteome</keyword>
<dbReference type="GO" id="GO:0006298">
    <property type="term" value="P:mismatch repair"/>
    <property type="evidence" value="ECO:0007669"/>
    <property type="project" value="InterPro"/>
</dbReference>
<keyword evidence="2" id="KW-0227">DNA damage</keyword>
<organism evidence="6 7">
    <name type="scientific">Momordica charantia</name>
    <name type="common">Bitter gourd</name>
    <name type="synonym">Balsam pear</name>
    <dbReference type="NCBI Taxonomy" id="3673"/>
    <lineage>
        <taxon>Eukaryota</taxon>
        <taxon>Viridiplantae</taxon>
        <taxon>Streptophyta</taxon>
        <taxon>Embryophyta</taxon>
        <taxon>Tracheophyta</taxon>
        <taxon>Spermatophyta</taxon>
        <taxon>Magnoliopsida</taxon>
        <taxon>eudicotyledons</taxon>
        <taxon>Gunneridae</taxon>
        <taxon>Pentapetalae</taxon>
        <taxon>rosids</taxon>
        <taxon>fabids</taxon>
        <taxon>Cucurbitales</taxon>
        <taxon>Cucurbitaceae</taxon>
        <taxon>Momordiceae</taxon>
        <taxon>Momordica</taxon>
    </lineage>
</organism>
<dbReference type="NCBIfam" id="TIGR00585">
    <property type="entry name" value="mutl"/>
    <property type="match status" value="1"/>
</dbReference>
<protein>
    <submittedName>
        <fullName evidence="7">DNA mismatch repair protein MLH3 isoform X3</fullName>
    </submittedName>
</protein>
<comment type="similarity">
    <text evidence="1">Belongs to the DNA mismatch repair MutL/HexB family.</text>
</comment>
<dbReference type="GO" id="GO:0030983">
    <property type="term" value="F:mismatched DNA binding"/>
    <property type="evidence" value="ECO:0007669"/>
    <property type="project" value="InterPro"/>
</dbReference>
<evidence type="ECO:0000259" key="5">
    <source>
        <dbReference type="SMART" id="SM01340"/>
    </source>
</evidence>
<dbReference type="Gene3D" id="3.30.230.10">
    <property type="match status" value="1"/>
</dbReference>
<evidence type="ECO:0000256" key="4">
    <source>
        <dbReference type="SAM" id="MobiDB-lite"/>
    </source>
</evidence>
<dbReference type="InterPro" id="IPR013507">
    <property type="entry name" value="DNA_mismatch_S5_2-like"/>
</dbReference>
<dbReference type="SUPFAM" id="SSF55874">
    <property type="entry name" value="ATPase domain of HSP90 chaperone/DNA topoisomerase II/histidine kinase"/>
    <property type="match status" value="1"/>
</dbReference>
<name>A0A6J1E0G9_MOMCH</name>